<dbReference type="AlphaFoldDB" id="A0ABD3CCU3"/>
<organism evidence="1 2">
    <name type="scientific">Castilleja foliolosa</name>
    <dbReference type="NCBI Taxonomy" id="1961234"/>
    <lineage>
        <taxon>Eukaryota</taxon>
        <taxon>Viridiplantae</taxon>
        <taxon>Streptophyta</taxon>
        <taxon>Embryophyta</taxon>
        <taxon>Tracheophyta</taxon>
        <taxon>Spermatophyta</taxon>
        <taxon>Magnoliopsida</taxon>
        <taxon>eudicotyledons</taxon>
        <taxon>Gunneridae</taxon>
        <taxon>Pentapetalae</taxon>
        <taxon>asterids</taxon>
        <taxon>lamiids</taxon>
        <taxon>Lamiales</taxon>
        <taxon>Orobanchaceae</taxon>
        <taxon>Pedicularideae</taxon>
        <taxon>Castillejinae</taxon>
        <taxon>Castilleja</taxon>
    </lineage>
</organism>
<proteinExistence type="predicted"/>
<dbReference type="Proteomes" id="UP001632038">
    <property type="component" value="Unassembled WGS sequence"/>
</dbReference>
<reference evidence="2" key="1">
    <citation type="journal article" date="2024" name="IScience">
        <title>Strigolactones Initiate the Formation of Haustorium-like Structures in Castilleja.</title>
        <authorList>
            <person name="Buerger M."/>
            <person name="Peterson D."/>
            <person name="Chory J."/>
        </authorList>
    </citation>
    <scope>NUCLEOTIDE SEQUENCE [LARGE SCALE GENOMIC DNA]</scope>
</reference>
<evidence type="ECO:0000313" key="2">
    <source>
        <dbReference type="Proteomes" id="UP001632038"/>
    </source>
</evidence>
<dbReference type="EMBL" id="JAVIJP010000039">
    <property type="protein sequence ID" value="KAL3627352.1"/>
    <property type="molecule type" value="Genomic_DNA"/>
</dbReference>
<gene>
    <name evidence="1" type="ORF">CASFOL_028715</name>
</gene>
<protein>
    <submittedName>
        <fullName evidence="1">Uncharacterized protein</fullName>
    </submittedName>
</protein>
<comment type="caution">
    <text evidence="1">The sequence shown here is derived from an EMBL/GenBank/DDBJ whole genome shotgun (WGS) entry which is preliminary data.</text>
</comment>
<name>A0ABD3CCU3_9LAMI</name>
<evidence type="ECO:0000313" key="1">
    <source>
        <dbReference type="EMBL" id="KAL3627352.1"/>
    </source>
</evidence>
<keyword evidence="2" id="KW-1185">Reference proteome</keyword>
<sequence>MANQFNHGLRFQVLAMYKECLQRCTWSGLHTRWLQLSNSSPVAQTGSTVCIACNCHVKVDIPIMPCHRYDGDVPAAPHQPTSGITNLPMQQPQVQSFRRQIQHQWTCIFRLFVNLHTLIGAIKVPEKLWILNGTTEVIQIRRIVINFIHSGAHTEPTTSSSTSQYYHIFEAPQLLDSMVTFVVLFN</sequence>
<accession>A0ABD3CCU3</accession>